<accession>A0ABS8N4P2</accession>
<dbReference type="Proteomes" id="UP001165422">
    <property type="component" value="Unassembled WGS sequence"/>
</dbReference>
<dbReference type="RefSeq" id="WP_150358954.1">
    <property type="nucleotide sequence ID" value="NZ_JAJJPB010000007.1"/>
</dbReference>
<gene>
    <name evidence="2" type="ORF">LN736_07820</name>
</gene>
<evidence type="ECO:0000313" key="2">
    <source>
        <dbReference type="EMBL" id="MCC9294762.1"/>
    </source>
</evidence>
<evidence type="ECO:0000313" key="3">
    <source>
        <dbReference type="Proteomes" id="UP001165422"/>
    </source>
</evidence>
<sequence length="492" mass="58447">MANIYPWIFNINNDMWKIYLNDTDVLMYKLIHDQGKWTKEKFIDVEVIEFAVCVEDEMIHIIYVNKKYEMRYCTMKDGKWFGRLLYHIDKNQFKIESLKAVILKGKLNFFYLLKAFDGSKHGILKHYIWDGKEIKFYTIQNIVLSSKVDKYYDIEIGNNDCINVFFLSDSGDEISLSYCKYESNLWTSDKRLYGLQGDNILFKVASDSGMFNIINRTKEGSTYLLEHVCIESDIYMKKCEVYKSKIKPIEPIIFYENNKLFICWQENNNVLCSSYRFGKWSRHIPFNKDSKTEIKIYNFINIRESKQSYIVYGTEKDGLFVFSPADLAENIIKLLKEEVSGESLNIGQEDESIEEIKEKFKSICHENIILKEKIDSFSVYLQNKKHVADEYENKLSRIIEQKKRLEENLNFFMEVKKNIEKQMDEVKRQFSSQQIITKSVQDKLEEKEKNNQLLKKKVDYLIEENKKLKDQLETEKNQSFVAKLFGKKDHGL</sequence>
<reference evidence="2" key="1">
    <citation type="submission" date="2021-11" db="EMBL/GenBank/DDBJ databases">
        <authorList>
            <person name="Qingchun L."/>
            <person name="Dong Z."/>
            <person name="Zongwei Q."/>
            <person name="Jia Z."/>
            <person name="Duotao L."/>
        </authorList>
    </citation>
    <scope>NUCLEOTIDE SEQUENCE</scope>
    <source>
        <strain evidence="2">WLY-B-L2</strain>
    </source>
</reference>
<organism evidence="2 3">
    <name type="scientific">Clostridium aromativorans</name>
    <dbReference type="NCBI Taxonomy" id="2836848"/>
    <lineage>
        <taxon>Bacteria</taxon>
        <taxon>Bacillati</taxon>
        <taxon>Bacillota</taxon>
        <taxon>Clostridia</taxon>
        <taxon>Eubacteriales</taxon>
        <taxon>Clostridiaceae</taxon>
        <taxon>Clostridium</taxon>
    </lineage>
</organism>
<keyword evidence="1" id="KW-0175">Coiled coil</keyword>
<dbReference type="EMBL" id="JAJJPB010000007">
    <property type="protein sequence ID" value="MCC9294762.1"/>
    <property type="molecule type" value="Genomic_DNA"/>
</dbReference>
<comment type="caution">
    <text evidence="2">The sequence shown here is derived from an EMBL/GenBank/DDBJ whole genome shotgun (WGS) entry which is preliminary data.</text>
</comment>
<feature type="coiled-coil region" evidence="1">
    <location>
        <begin position="381"/>
        <end position="478"/>
    </location>
</feature>
<protein>
    <submittedName>
        <fullName evidence="2">Uncharacterized protein</fullName>
    </submittedName>
</protein>
<name>A0ABS8N4P2_9CLOT</name>
<keyword evidence="3" id="KW-1185">Reference proteome</keyword>
<evidence type="ECO:0000256" key="1">
    <source>
        <dbReference type="SAM" id="Coils"/>
    </source>
</evidence>
<proteinExistence type="predicted"/>